<dbReference type="InterPro" id="IPR018445">
    <property type="entry name" value="Put_Phosphate_transp_reg"/>
</dbReference>
<evidence type="ECO:0008006" key="4">
    <source>
        <dbReference type="Google" id="ProtNLM"/>
    </source>
</evidence>
<dbReference type="Gene3D" id="1.20.58.220">
    <property type="entry name" value="Phosphate transport system protein phou homolog 2, domain 2"/>
    <property type="match status" value="1"/>
</dbReference>
<dbReference type="RefSeq" id="WP_259314840.1">
    <property type="nucleotide sequence ID" value="NZ_CP087164.1"/>
</dbReference>
<sequence length="215" mass="23502">MRPLLRRRPPIDEGPLELLEESGANVHRTALVLRDLVTDYPERADLAGDLRELEHEGDRIAHDVIHRLNGASQGRAPIDSNDGHALATALDDIVDYAEETADRLGLYGVEAPMEQAVAMADVLVDGAAQVANALTALRADTDMGPYLIEIHRLENEGDRISRGAVASLFADGVDPMVVIRWKDVFDSLECAVDACERVAHVLEGISLKRRAGTRR</sequence>
<dbReference type="InterPro" id="IPR052912">
    <property type="entry name" value="UPF0111_domain"/>
</dbReference>
<dbReference type="AlphaFoldDB" id="A0A9E6XVF8"/>
<keyword evidence="3" id="KW-1185">Reference proteome</keyword>
<comment type="similarity">
    <text evidence="1">Belongs to the UPF0111 family.</text>
</comment>
<dbReference type="Pfam" id="PF01865">
    <property type="entry name" value="PhoU_div"/>
    <property type="match status" value="1"/>
</dbReference>
<dbReference type="PANTHER" id="PTHR37298">
    <property type="entry name" value="UPF0111 PROTEIN YKAA"/>
    <property type="match status" value="1"/>
</dbReference>
<evidence type="ECO:0000256" key="1">
    <source>
        <dbReference type="ARBA" id="ARBA00008591"/>
    </source>
</evidence>
<gene>
    <name evidence="2" type="ORF">DSM104329_01569</name>
</gene>
<dbReference type="EMBL" id="CP087164">
    <property type="protein sequence ID" value="UGS35184.1"/>
    <property type="molecule type" value="Genomic_DNA"/>
</dbReference>
<dbReference type="KEGG" id="sbae:DSM104329_01569"/>
<reference evidence="2" key="1">
    <citation type="journal article" date="2022" name="Int. J. Syst. Evol. Microbiol.">
        <title>Pseudomonas aegrilactucae sp. nov. and Pseudomonas morbosilactucae sp. nov., pathogens causing bacterial rot of lettuce in Japan.</title>
        <authorList>
            <person name="Sawada H."/>
            <person name="Fujikawa T."/>
            <person name="Satou M."/>
        </authorList>
    </citation>
    <scope>NUCLEOTIDE SEQUENCE</scope>
    <source>
        <strain evidence="2">0166_1</strain>
    </source>
</reference>
<dbReference type="InterPro" id="IPR038078">
    <property type="entry name" value="PhoU-like_sf"/>
</dbReference>
<accession>A0A9E6XVF8</accession>
<evidence type="ECO:0000313" key="2">
    <source>
        <dbReference type="EMBL" id="UGS35184.1"/>
    </source>
</evidence>
<protein>
    <recommendedName>
        <fullName evidence="4">DUF47 family protein</fullName>
    </recommendedName>
</protein>
<dbReference type="PANTHER" id="PTHR37298:SF1">
    <property type="entry name" value="UPF0111 PROTEIN YKAA"/>
    <property type="match status" value="1"/>
</dbReference>
<evidence type="ECO:0000313" key="3">
    <source>
        <dbReference type="Proteomes" id="UP001162834"/>
    </source>
</evidence>
<dbReference type="Proteomes" id="UP001162834">
    <property type="component" value="Chromosome"/>
</dbReference>
<proteinExistence type="inferred from homology"/>
<name>A0A9E6XVF8_9ACTN</name>
<organism evidence="2 3">
    <name type="scientific">Capillimicrobium parvum</name>
    <dbReference type="NCBI Taxonomy" id="2884022"/>
    <lineage>
        <taxon>Bacteria</taxon>
        <taxon>Bacillati</taxon>
        <taxon>Actinomycetota</taxon>
        <taxon>Thermoleophilia</taxon>
        <taxon>Solirubrobacterales</taxon>
        <taxon>Capillimicrobiaceae</taxon>
        <taxon>Capillimicrobium</taxon>
    </lineage>
</organism>